<reference evidence="1 2" key="1">
    <citation type="submission" date="2018-07" db="EMBL/GenBank/DDBJ databases">
        <title>A high quality draft genome assembly of the barn swallow (H. rustica rustica).</title>
        <authorList>
            <person name="Formenti G."/>
            <person name="Chiara M."/>
            <person name="Poveda L."/>
            <person name="Francoijs K.-J."/>
            <person name="Bonisoli-Alquati A."/>
            <person name="Canova L."/>
            <person name="Gianfranceschi L."/>
            <person name="Horner D.S."/>
            <person name="Saino N."/>
        </authorList>
    </citation>
    <scope>NUCLEOTIDE SEQUENCE [LARGE SCALE GENOMIC DNA]</scope>
    <source>
        <strain evidence="1">Chelidonia</strain>
        <tissue evidence="1">Blood</tissue>
    </source>
</reference>
<protein>
    <submittedName>
        <fullName evidence="1">Uncharacterized protein</fullName>
    </submittedName>
</protein>
<keyword evidence="2" id="KW-1185">Reference proteome</keyword>
<dbReference type="Proteomes" id="UP000269221">
    <property type="component" value="Unassembled WGS sequence"/>
</dbReference>
<gene>
    <name evidence="1" type="ORF">DUI87_18157</name>
</gene>
<proteinExistence type="predicted"/>
<dbReference type="EMBL" id="QRBI01000123">
    <property type="protein sequence ID" value="RMC04977.1"/>
    <property type="molecule type" value="Genomic_DNA"/>
</dbReference>
<comment type="caution">
    <text evidence="1">The sequence shown here is derived from an EMBL/GenBank/DDBJ whole genome shotgun (WGS) entry which is preliminary data.</text>
</comment>
<organism evidence="1 2">
    <name type="scientific">Hirundo rustica rustica</name>
    <dbReference type="NCBI Taxonomy" id="333673"/>
    <lineage>
        <taxon>Eukaryota</taxon>
        <taxon>Metazoa</taxon>
        <taxon>Chordata</taxon>
        <taxon>Craniata</taxon>
        <taxon>Vertebrata</taxon>
        <taxon>Euteleostomi</taxon>
        <taxon>Archelosauria</taxon>
        <taxon>Archosauria</taxon>
        <taxon>Dinosauria</taxon>
        <taxon>Saurischia</taxon>
        <taxon>Theropoda</taxon>
        <taxon>Coelurosauria</taxon>
        <taxon>Aves</taxon>
        <taxon>Neognathae</taxon>
        <taxon>Neoaves</taxon>
        <taxon>Telluraves</taxon>
        <taxon>Australaves</taxon>
        <taxon>Passeriformes</taxon>
        <taxon>Sylvioidea</taxon>
        <taxon>Hirundinidae</taxon>
        <taxon>Hirundo</taxon>
    </lineage>
</organism>
<name>A0A3M0KCS6_HIRRU</name>
<dbReference type="AlphaFoldDB" id="A0A3M0KCS6"/>
<evidence type="ECO:0000313" key="1">
    <source>
        <dbReference type="EMBL" id="RMC04977.1"/>
    </source>
</evidence>
<sequence length="283" mass="32697">MNVNNTMMEQHEKISSQSSWITVEQQISSPETLNLSSEENNFGSMALDDFLGETFSKRNSPGSENEAKGGKSIVLPMWAQEGLVQRDIEYLGSAISVLHDFHENRNLQKEVDKAEKEAFGEQDLQHLWHRNILKRHHHRLYKCQETMSVYNSGHNSKQKPEEGSIKRPPTTQNFSAWIQICDKEKSEELFIKASRCYKHRIKVHYEDHQIPYELHRQSDSSVFHEVNIKIFFAIIIETLLDSDSCKFRGSRTGCRCGCGGEPEYLQLYFKQINPAIGLNLILH</sequence>
<accession>A0A3M0KCS6</accession>
<evidence type="ECO:0000313" key="2">
    <source>
        <dbReference type="Proteomes" id="UP000269221"/>
    </source>
</evidence>